<organism evidence="3 4">
    <name type="scientific">Cyclocybe aegerita</name>
    <name type="common">Black poplar mushroom</name>
    <name type="synonym">Agrocybe aegerita</name>
    <dbReference type="NCBI Taxonomy" id="1973307"/>
    <lineage>
        <taxon>Eukaryota</taxon>
        <taxon>Fungi</taxon>
        <taxon>Dikarya</taxon>
        <taxon>Basidiomycota</taxon>
        <taxon>Agaricomycotina</taxon>
        <taxon>Agaricomycetes</taxon>
        <taxon>Agaricomycetidae</taxon>
        <taxon>Agaricales</taxon>
        <taxon>Agaricineae</taxon>
        <taxon>Bolbitiaceae</taxon>
        <taxon>Cyclocybe</taxon>
    </lineage>
</organism>
<keyword evidence="4" id="KW-1185">Reference proteome</keyword>
<feature type="compositionally biased region" description="Pro residues" evidence="1">
    <location>
        <begin position="83"/>
        <end position="99"/>
    </location>
</feature>
<evidence type="ECO:0000313" key="4">
    <source>
        <dbReference type="Proteomes" id="UP000467700"/>
    </source>
</evidence>
<gene>
    <name evidence="3" type="ORF">AAE3_LOCUS10620</name>
</gene>
<dbReference type="EMBL" id="CACVBS010000068">
    <property type="protein sequence ID" value="CAA7268544.1"/>
    <property type="molecule type" value="Genomic_DNA"/>
</dbReference>
<reference evidence="3 4" key="1">
    <citation type="submission" date="2020-01" db="EMBL/GenBank/DDBJ databases">
        <authorList>
            <person name="Gupta K D."/>
        </authorList>
    </citation>
    <scope>NUCLEOTIDE SEQUENCE [LARGE SCALE GENOMIC DNA]</scope>
</reference>
<comment type="caution">
    <text evidence="3">The sequence shown here is derived from an EMBL/GenBank/DDBJ whole genome shotgun (WGS) entry which is preliminary data.</text>
</comment>
<evidence type="ECO:0000313" key="3">
    <source>
        <dbReference type="EMBL" id="CAA7268544.1"/>
    </source>
</evidence>
<dbReference type="AlphaFoldDB" id="A0A8S0VZF3"/>
<sequence>MIHIPTYLILSALLAAPTIAAPFEVDGHQQHPHGAVGSHEHLAGCDDFSAAPRRLQPSRTRQARELEDNESLFVRDPKKPGSSPKPNPRPTSVPRPITSPRPTTAPRRRKRETEEEDGLFVRLIQVLGDLD</sequence>
<name>A0A8S0VZF3_CYCAE</name>
<accession>A0A8S0VZF3</accession>
<dbReference type="Proteomes" id="UP000467700">
    <property type="component" value="Unassembled WGS sequence"/>
</dbReference>
<proteinExistence type="predicted"/>
<protein>
    <submittedName>
        <fullName evidence="3">Uncharacterized protein</fullName>
    </submittedName>
</protein>
<feature type="chain" id="PRO_5035887970" evidence="2">
    <location>
        <begin position="21"/>
        <end position="131"/>
    </location>
</feature>
<evidence type="ECO:0000256" key="2">
    <source>
        <dbReference type="SAM" id="SignalP"/>
    </source>
</evidence>
<keyword evidence="2" id="KW-0732">Signal</keyword>
<feature type="signal peptide" evidence="2">
    <location>
        <begin position="1"/>
        <end position="20"/>
    </location>
</feature>
<evidence type="ECO:0000256" key="1">
    <source>
        <dbReference type="SAM" id="MobiDB-lite"/>
    </source>
</evidence>
<feature type="region of interest" description="Disordered" evidence="1">
    <location>
        <begin position="28"/>
        <end position="119"/>
    </location>
</feature>